<dbReference type="Proteomes" id="UP000683575">
    <property type="component" value="Chromosome"/>
</dbReference>
<evidence type="ECO:0000256" key="7">
    <source>
        <dbReference type="ARBA" id="ARBA00023136"/>
    </source>
</evidence>
<dbReference type="AlphaFoldDB" id="A0A975T1W2"/>
<dbReference type="GO" id="GO:0016763">
    <property type="term" value="F:pentosyltransferase activity"/>
    <property type="evidence" value="ECO:0007669"/>
    <property type="project" value="TreeGrafter"/>
</dbReference>
<feature type="transmembrane region" description="Helical" evidence="9">
    <location>
        <begin position="192"/>
        <end position="209"/>
    </location>
</feature>
<dbReference type="PANTHER" id="PTHR33908">
    <property type="entry name" value="MANNOSYLTRANSFERASE YKCB-RELATED"/>
    <property type="match status" value="1"/>
</dbReference>
<keyword evidence="3" id="KW-0328">Glycosyltransferase</keyword>
<keyword evidence="6 9" id="KW-1133">Transmembrane helix</keyword>
<evidence type="ECO:0000256" key="3">
    <source>
        <dbReference type="ARBA" id="ARBA00022676"/>
    </source>
</evidence>
<organism evidence="10 11">
    <name type="scientific">Nocardioides panacis</name>
    <dbReference type="NCBI Taxonomy" id="2849501"/>
    <lineage>
        <taxon>Bacteria</taxon>
        <taxon>Bacillati</taxon>
        <taxon>Actinomycetota</taxon>
        <taxon>Actinomycetes</taxon>
        <taxon>Propionibacteriales</taxon>
        <taxon>Nocardioidaceae</taxon>
        <taxon>Nocardioides</taxon>
    </lineage>
</organism>
<keyword evidence="2" id="KW-1003">Cell membrane</keyword>
<feature type="transmembrane region" description="Helical" evidence="9">
    <location>
        <begin position="215"/>
        <end position="232"/>
    </location>
</feature>
<protein>
    <submittedName>
        <fullName evidence="10">Uncharacterized protein</fullName>
    </submittedName>
</protein>
<dbReference type="KEGG" id="nps:KRR39_09725"/>
<accession>A0A975T1W2</accession>
<evidence type="ECO:0000256" key="5">
    <source>
        <dbReference type="ARBA" id="ARBA00022692"/>
    </source>
</evidence>
<evidence type="ECO:0000256" key="1">
    <source>
        <dbReference type="ARBA" id="ARBA00004651"/>
    </source>
</evidence>
<evidence type="ECO:0000313" key="10">
    <source>
        <dbReference type="EMBL" id="QWZ09976.1"/>
    </source>
</evidence>
<feature type="transmembrane region" description="Helical" evidence="9">
    <location>
        <begin position="360"/>
        <end position="377"/>
    </location>
</feature>
<feature type="transmembrane region" description="Helical" evidence="9">
    <location>
        <begin position="47"/>
        <end position="64"/>
    </location>
</feature>
<keyword evidence="11" id="KW-1185">Reference proteome</keyword>
<dbReference type="GO" id="GO:0009103">
    <property type="term" value="P:lipopolysaccharide biosynthetic process"/>
    <property type="evidence" value="ECO:0007669"/>
    <property type="project" value="UniProtKB-ARBA"/>
</dbReference>
<evidence type="ECO:0000256" key="4">
    <source>
        <dbReference type="ARBA" id="ARBA00022679"/>
    </source>
</evidence>
<feature type="transmembrane region" description="Helical" evidence="9">
    <location>
        <begin position="113"/>
        <end position="133"/>
    </location>
</feature>
<dbReference type="GO" id="GO:0005886">
    <property type="term" value="C:plasma membrane"/>
    <property type="evidence" value="ECO:0007669"/>
    <property type="project" value="UniProtKB-SubCell"/>
</dbReference>
<reference evidence="10" key="1">
    <citation type="submission" date="2021-06" db="EMBL/GenBank/DDBJ databases">
        <title>Complete genome sequence of Nocardioides sp. G188.</title>
        <authorList>
            <person name="Im W.-T."/>
        </authorList>
    </citation>
    <scope>NUCLEOTIDE SEQUENCE</scope>
    <source>
        <strain evidence="10">G188</strain>
    </source>
</reference>
<keyword evidence="4" id="KW-0808">Transferase</keyword>
<feature type="transmembrane region" description="Helical" evidence="9">
    <location>
        <begin position="389"/>
        <end position="409"/>
    </location>
</feature>
<feature type="region of interest" description="Disordered" evidence="8">
    <location>
        <begin position="1"/>
        <end position="36"/>
    </location>
</feature>
<proteinExistence type="predicted"/>
<dbReference type="InterPro" id="IPR050297">
    <property type="entry name" value="LipidA_mod_glycosyltrf_83"/>
</dbReference>
<dbReference type="EMBL" id="CP077062">
    <property type="protein sequence ID" value="QWZ09976.1"/>
    <property type="molecule type" value="Genomic_DNA"/>
</dbReference>
<comment type="subcellular location">
    <subcellularLocation>
        <location evidence="1">Cell membrane</location>
        <topology evidence="1">Multi-pass membrane protein</topology>
    </subcellularLocation>
</comment>
<gene>
    <name evidence="10" type="ORF">KRR39_09725</name>
</gene>
<dbReference type="PANTHER" id="PTHR33908:SF11">
    <property type="entry name" value="MEMBRANE PROTEIN"/>
    <property type="match status" value="1"/>
</dbReference>
<evidence type="ECO:0000256" key="8">
    <source>
        <dbReference type="SAM" id="MobiDB-lite"/>
    </source>
</evidence>
<keyword evidence="5 9" id="KW-0812">Transmembrane</keyword>
<evidence type="ECO:0000313" key="11">
    <source>
        <dbReference type="Proteomes" id="UP000683575"/>
    </source>
</evidence>
<evidence type="ECO:0000256" key="2">
    <source>
        <dbReference type="ARBA" id="ARBA00022475"/>
    </source>
</evidence>
<sequence length="554" mass="58021">MDRAPATDLPVGPRPATGAVLPHRPVAPPTRSDGTWPRVSGWAQRHALLLALGATLVVHLLSLTRRLGSDEGGFAMVARHWQQGGGYLYGPQWVDRPPGLIALFATVEQLGPYGVRLGATLLAVGLVAALAWTAEAVGGRPAAKWAAWAGFAFASSVLLEAQRLNGELAAAAFVTVSVGATLRAVRVSRSRSRTVLLGMLAGAAATSAVLMKQNFVDGFVFAVVLAGVGLATRVNRLTYRPTQVLLVGVAWVVGALVPAAAAVAWATQHGGVGQLAYAVVGFRSDASAVIAASSFTAPLRRLGTLTVLAWLSGLLLLGGHLAVSHRRRLLRLDPLPWAVAATCGVEVVGVLAGGNFWSHYLIALIPMVALAAGLSVNSRAPGARWTRRLVFLAVAATAVASPVAAVNAAHGSSQAYTTGRWIARASEPGDTLVVPFTHANVINASGLTPGYPYAWSLPVRTLDPRLTLLTHVLDARPHRSRSNGPSGVSAPTWVVRWDEPHPWGLDPHNRVDAALHTHYRAVADVCGHTVWLHDGLHRHVSATPPASACGAGDQ</sequence>
<feature type="transmembrane region" description="Helical" evidence="9">
    <location>
        <begin position="302"/>
        <end position="323"/>
    </location>
</feature>
<name>A0A975T1W2_9ACTN</name>
<feature type="transmembrane region" description="Helical" evidence="9">
    <location>
        <begin position="244"/>
        <end position="266"/>
    </location>
</feature>
<evidence type="ECO:0000256" key="9">
    <source>
        <dbReference type="SAM" id="Phobius"/>
    </source>
</evidence>
<feature type="transmembrane region" description="Helical" evidence="9">
    <location>
        <begin position="335"/>
        <end position="354"/>
    </location>
</feature>
<evidence type="ECO:0000256" key="6">
    <source>
        <dbReference type="ARBA" id="ARBA00022989"/>
    </source>
</evidence>
<keyword evidence="7 9" id="KW-0472">Membrane</keyword>
<dbReference type="RefSeq" id="WP_216941822.1">
    <property type="nucleotide sequence ID" value="NZ_CP077062.1"/>
</dbReference>
<feature type="transmembrane region" description="Helical" evidence="9">
    <location>
        <begin position="168"/>
        <end position="185"/>
    </location>
</feature>